<evidence type="ECO:0000256" key="5">
    <source>
        <dbReference type="ARBA" id="ARBA00023014"/>
    </source>
</evidence>
<keyword evidence="6" id="KW-0472">Membrane</keyword>
<comment type="cofactor">
    <cofactor evidence="1">
        <name>[4Fe-4S] cluster</name>
        <dbReference type="ChEBI" id="CHEBI:49883"/>
    </cofactor>
</comment>
<dbReference type="AlphaFoldDB" id="C4GKY8"/>
<keyword evidence="4" id="KW-0408">Iron</keyword>
<evidence type="ECO:0000256" key="4">
    <source>
        <dbReference type="ARBA" id="ARBA00023004"/>
    </source>
</evidence>
<dbReference type="Proteomes" id="UP000003009">
    <property type="component" value="Unassembled WGS sequence"/>
</dbReference>
<evidence type="ECO:0000313" key="7">
    <source>
        <dbReference type="EMBL" id="EEP67397.1"/>
    </source>
</evidence>
<feature type="transmembrane region" description="Helical" evidence="6">
    <location>
        <begin position="6"/>
        <end position="23"/>
    </location>
</feature>
<dbReference type="NCBIfam" id="TIGR02826">
    <property type="entry name" value="RNR_activ_nrdG3"/>
    <property type="match status" value="1"/>
</dbReference>
<evidence type="ECO:0000256" key="3">
    <source>
        <dbReference type="ARBA" id="ARBA00022723"/>
    </source>
</evidence>
<protein>
    <submittedName>
        <fullName evidence="7">Anaerobic ribonucleoside-triphosphate reductase activating protein</fullName>
        <ecNumber evidence="7">1.97.1.4</ecNumber>
    </submittedName>
</protein>
<dbReference type="InterPro" id="IPR014191">
    <property type="entry name" value="Anaer_RNR_activator"/>
</dbReference>
<gene>
    <name evidence="7" type="primary">nrdG</name>
    <name evidence="7" type="ORF">GCWU000324_01644</name>
</gene>
<sequence length="185" mass="21242">MVFRAIFYFALLFIFMDVIWLHYKNAPSALPPLRFTREEIVWQEVPNEVSLAFLLSGCPLHCVGCHSTDSWKAGLGEALSVAYLRERLRRYAGLLTCVLFLGGEWQPENLLALLRVARDEFGLKTCLYTGLERDEVPPMLLPELSFLKTGRWLPERGGLDSPTTNQRFVDLQTGMDLTSLFWRQK</sequence>
<dbReference type="GO" id="GO:0051536">
    <property type="term" value="F:iron-sulfur cluster binding"/>
    <property type="evidence" value="ECO:0007669"/>
    <property type="project" value="UniProtKB-KW"/>
</dbReference>
<dbReference type="STRING" id="629741.GCWU000324_01644"/>
<keyword evidence="6" id="KW-0812">Transmembrane</keyword>
<accession>C4GKY8</accession>
<keyword evidence="5" id="KW-0411">Iron-sulfur</keyword>
<dbReference type="EC" id="1.97.1.4" evidence="7"/>
<keyword evidence="7" id="KW-0560">Oxidoreductase</keyword>
<dbReference type="EMBL" id="ACJW02000003">
    <property type="protein sequence ID" value="EEP67397.1"/>
    <property type="molecule type" value="Genomic_DNA"/>
</dbReference>
<evidence type="ECO:0000313" key="8">
    <source>
        <dbReference type="Proteomes" id="UP000003009"/>
    </source>
</evidence>
<dbReference type="SFLD" id="SFLDS00029">
    <property type="entry name" value="Radical_SAM"/>
    <property type="match status" value="1"/>
</dbReference>
<dbReference type="InterPro" id="IPR058240">
    <property type="entry name" value="rSAM_sf"/>
</dbReference>
<evidence type="ECO:0000256" key="1">
    <source>
        <dbReference type="ARBA" id="ARBA00001966"/>
    </source>
</evidence>
<dbReference type="Gene3D" id="3.20.20.70">
    <property type="entry name" value="Aldolase class I"/>
    <property type="match status" value="1"/>
</dbReference>
<keyword evidence="3" id="KW-0479">Metal-binding</keyword>
<keyword evidence="6" id="KW-1133">Transmembrane helix</keyword>
<dbReference type="GO" id="GO:0043365">
    <property type="term" value="F:[formate-C-acetyltransferase]-activating enzyme activity"/>
    <property type="evidence" value="ECO:0007669"/>
    <property type="project" value="UniProtKB-EC"/>
</dbReference>
<dbReference type="GO" id="GO:0046872">
    <property type="term" value="F:metal ion binding"/>
    <property type="evidence" value="ECO:0007669"/>
    <property type="project" value="UniProtKB-KW"/>
</dbReference>
<dbReference type="SUPFAM" id="SSF102114">
    <property type="entry name" value="Radical SAM enzymes"/>
    <property type="match status" value="1"/>
</dbReference>
<keyword evidence="2" id="KW-0949">S-adenosyl-L-methionine</keyword>
<keyword evidence="8" id="KW-1185">Reference proteome</keyword>
<evidence type="ECO:0000256" key="2">
    <source>
        <dbReference type="ARBA" id="ARBA00022691"/>
    </source>
</evidence>
<dbReference type="InterPro" id="IPR007197">
    <property type="entry name" value="rSAM"/>
</dbReference>
<evidence type="ECO:0000256" key="6">
    <source>
        <dbReference type="SAM" id="Phobius"/>
    </source>
</evidence>
<dbReference type="InterPro" id="IPR013785">
    <property type="entry name" value="Aldolase_TIM"/>
</dbReference>
<comment type="caution">
    <text evidence="7">The sequence shown here is derived from an EMBL/GenBank/DDBJ whole genome shotgun (WGS) entry which is preliminary data.</text>
</comment>
<organism evidence="7 8">
    <name type="scientific">Kingella oralis ATCC 51147</name>
    <dbReference type="NCBI Taxonomy" id="629741"/>
    <lineage>
        <taxon>Bacteria</taxon>
        <taxon>Pseudomonadati</taxon>
        <taxon>Pseudomonadota</taxon>
        <taxon>Betaproteobacteria</taxon>
        <taxon>Neisseriales</taxon>
        <taxon>Neisseriaceae</taxon>
        <taxon>Kingella</taxon>
    </lineage>
</organism>
<proteinExistence type="predicted"/>
<reference evidence="7" key="1">
    <citation type="submission" date="2009-04" db="EMBL/GenBank/DDBJ databases">
        <authorList>
            <person name="Weinstock G."/>
            <person name="Sodergren E."/>
            <person name="Clifton S."/>
            <person name="Fulton L."/>
            <person name="Fulton B."/>
            <person name="Courtney L."/>
            <person name="Fronick C."/>
            <person name="Harrison M."/>
            <person name="Strong C."/>
            <person name="Farmer C."/>
            <person name="Delahaunty K."/>
            <person name="Markovic C."/>
            <person name="Hall O."/>
            <person name="Minx P."/>
            <person name="Tomlinson C."/>
            <person name="Mitreva M."/>
            <person name="Nelson J."/>
            <person name="Hou S."/>
            <person name="Wollam A."/>
            <person name="Pepin K.H."/>
            <person name="Johnson M."/>
            <person name="Bhonagiri V."/>
            <person name="Nash W.E."/>
            <person name="Warren W."/>
            <person name="Chinwalla A."/>
            <person name="Mardis E.R."/>
            <person name="Wilson R.K."/>
        </authorList>
    </citation>
    <scope>NUCLEOTIDE SEQUENCE [LARGE SCALE GENOMIC DNA]</scope>
    <source>
        <strain evidence="7">ATCC 51147</strain>
    </source>
</reference>
<name>C4GKY8_9NEIS</name>
<dbReference type="HOGENOM" id="CLU_115310_0_0_4"/>
<dbReference type="Pfam" id="PF13353">
    <property type="entry name" value="Fer4_12"/>
    <property type="match status" value="1"/>
</dbReference>